<keyword evidence="2" id="KW-0808">Transferase</keyword>
<keyword evidence="1" id="KW-1133">Transmembrane helix</keyword>
<keyword evidence="3" id="KW-1185">Reference proteome</keyword>
<dbReference type="Proteomes" id="UP000250235">
    <property type="component" value="Unassembled WGS sequence"/>
</dbReference>
<gene>
    <name evidence="2" type="ORF">F511_16827</name>
</gene>
<protein>
    <submittedName>
        <fullName evidence="2">Receptor kinase</fullName>
    </submittedName>
</protein>
<feature type="transmembrane region" description="Helical" evidence="1">
    <location>
        <begin position="156"/>
        <end position="174"/>
    </location>
</feature>
<keyword evidence="2" id="KW-0675">Receptor</keyword>
<dbReference type="AlphaFoldDB" id="A0A2Z7ANU1"/>
<reference evidence="2 3" key="1">
    <citation type="journal article" date="2015" name="Proc. Natl. Acad. Sci. U.S.A.">
        <title>The resurrection genome of Boea hygrometrica: A blueprint for survival of dehydration.</title>
        <authorList>
            <person name="Xiao L."/>
            <person name="Yang G."/>
            <person name="Zhang L."/>
            <person name="Yang X."/>
            <person name="Zhao S."/>
            <person name="Ji Z."/>
            <person name="Zhou Q."/>
            <person name="Hu M."/>
            <person name="Wang Y."/>
            <person name="Chen M."/>
            <person name="Xu Y."/>
            <person name="Jin H."/>
            <person name="Xiao X."/>
            <person name="Hu G."/>
            <person name="Bao F."/>
            <person name="Hu Y."/>
            <person name="Wan P."/>
            <person name="Li L."/>
            <person name="Deng X."/>
            <person name="Kuang T."/>
            <person name="Xiang C."/>
            <person name="Zhu J.K."/>
            <person name="Oliver M.J."/>
            <person name="He Y."/>
        </authorList>
    </citation>
    <scope>NUCLEOTIDE SEQUENCE [LARGE SCALE GENOMIC DNA]</scope>
    <source>
        <strain evidence="3">cv. XS01</strain>
    </source>
</reference>
<name>A0A2Z7ANU1_9LAMI</name>
<accession>A0A2Z7ANU1</accession>
<dbReference type="EMBL" id="KV013499">
    <property type="protein sequence ID" value="KZV23471.1"/>
    <property type="molecule type" value="Genomic_DNA"/>
</dbReference>
<organism evidence="2 3">
    <name type="scientific">Dorcoceras hygrometricum</name>
    <dbReference type="NCBI Taxonomy" id="472368"/>
    <lineage>
        <taxon>Eukaryota</taxon>
        <taxon>Viridiplantae</taxon>
        <taxon>Streptophyta</taxon>
        <taxon>Embryophyta</taxon>
        <taxon>Tracheophyta</taxon>
        <taxon>Spermatophyta</taxon>
        <taxon>Magnoliopsida</taxon>
        <taxon>eudicotyledons</taxon>
        <taxon>Gunneridae</taxon>
        <taxon>Pentapetalae</taxon>
        <taxon>asterids</taxon>
        <taxon>lamiids</taxon>
        <taxon>Lamiales</taxon>
        <taxon>Gesneriaceae</taxon>
        <taxon>Didymocarpoideae</taxon>
        <taxon>Trichosporeae</taxon>
        <taxon>Loxocarpinae</taxon>
        <taxon>Dorcoceras</taxon>
    </lineage>
</organism>
<keyword evidence="1" id="KW-0812">Transmembrane</keyword>
<sequence length="181" mass="21007">MKLQNSDSSTRIQILGTGNFTREIQKDFSRVQGRFHAAGSSDFPHTIYENSQTLTLKVYRKIPKFIVEILRKLRSSTVRILAEVVPQIFLQRPNIFTRLAPFRFQITDHFHANLDFEGKWAFSIDFGCYITYNIHFINSVFKSTVRAPLVQISVSFQAPFALIFSIVIWVYGIFRTMGYLV</sequence>
<evidence type="ECO:0000313" key="2">
    <source>
        <dbReference type="EMBL" id="KZV23471.1"/>
    </source>
</evidence>
<keyword evidence="1" id="KW-0472">Membrane</keyword>
<proteinExistence type="predicted"/>
<evidence type="ECO:0000256" key="1">
    <source>
        <dbReference type="SAM" id="Phobius"/>
    </source>
</evidence>
<evidence type="ECO:0000313" key="3">
    <source>
        <dbReference type="Proteomes" id="UP000250235"/>
    </source>
</evidence>
<keyword evidence="2" id="KW-0418">Kinase</keyword>
<dbReference type="GO" id="GO:0016301">
    <property type="term" value="F:kinase activity"/>
    <property type="evidence" value="ECO:0007669"/>
    <property type="project" value="UniProtKB-KW"/>
</dbReference>